<organism evidence="9 10">
    <name type="scientific">Lophiotrema nucula</name>
    <dbReference type="NCBI Taxonomy" id="690887"/>
    <lineage>
        <taxon>Eukaryota</taxon>
        <taxon>Fungi</taxon>
        <taxon>Dikarya</taxon>
        <taxon>Ascomycota</taxon>
        <taxon>Pezizomycotina</taxon>
        <taxon>Dothideomycetes</taxon>
        <taxon>Pleosporomycetidae</taxon>
        <taxon>Pleosporales</taxon>
        <taxon>Lophiotremataceae</taxon>
        <taxon>Lophiotrema</taxon>
    </lineage>
</organism>
<evidence type="ECO:0000259" key="8">
    <source>
        <dbReference type="PROSITE" id="PS50048"/>
    </source>
</evidence>
<dbReference type="GO" id="GO:0006351">
    <property type="term" value="P:DNA-templated transcription"/>
    <property type="evidence" value="ECO:0007669"/>
    <property type="project" value="InterPro"/>
</dbReference>
<dbReference type="Pfam" id="PF04082">
    <property type="entry name" value="Fungal_trans"/>
    <property type="match status" value="1"/>
</dbReference>
<sequence>MEDNLDDSSNVDIKVPRKRKRRAVLSCNDCRRRKLKCDRELPCNRCIQGSVADKCAYGLEEGSVHSSEAPPSKTKGRVHQERLPGENLIAFKATETPHQNRIEQLQDRIASLEALLKSRPAAPKESAAGESNSTEEEKEVPYVSSNLVGLFKGRDYRTFSYGPTSPVTIVVNFPELRPFMKSIYPDSTLERLTSDIKVLEDRARKGGATSRVLSVRSLRELLPDRITVDVLVNRYIESFETTYRILHIPTFWAEYQRFWDQPEYKSGLEAVLLGILACVLCTSTHDSTKYDPNGSTFRSKAIIWIKACEAWLKRQSNKHRTLAVLQVRLLRLLALKTTCLKTKEFYQEVQAHFGFMKGIGMHRDPAAIGVRCTPFEGEIRRRLWWTSVDLEIQSSVDRGISSALSGLDHDCAAPRNIDDAQLFVDIQDLPPSKPMSVYTDSSFITLSAQTAALRARLCTSTNSIRGGMGFEEILQYEQELQTALDRLPKWTDARALHAWTHLDLQLRQFFVILHTPRAFQTQQRAQPNHRYSLLTCLESSSTLIERHNNLLDSGNFSLCCIRSDYYRAALVICHIAYHASRASDNFILRVARSLFDEAMERSLRLQEERSMRPGRGNHQFWYVSAAISLVRTQFDPSRADILKRQAGDRVAKLLYKILALQDDSSEEYLANEVVLVDEPNVITTRGNLDLATSSATLPDTFADGGMRLDGFDLGNTSEWMLDDFWFLNDFQPLPFGN</sequence>
<evidence type="ECO:0000313" key="10">
    <source>
        <dbReference type="Proteomes" id="UP000799770"/>
    </source>
</evidence>
<feature type="region of interest" description="Disordered" evidence="7">
    <location>
        <begin position="120"/>
        <end position="139"/>
    </location>
</feature>
<dbReference type="CDD" id="cd12148">
    <property type="entry name" value="fungal_TF_MHR"/>
    <property type="match status" value="1"/>
</dbReference>
<dbReference type="Gene3D" id="4.10.240.10">
    <property type="entry name" value="Zn(2)-C6 fungal-type DNA-binding domain"/>
    <property type="match status" value="1"/>
</dbReference>
<reference evidence="9" key="1">
    <citation type="journal article" date="2020" name="Stud. Mycol.">
        <title>101 Dothideomycetes genomes: a test case for predicting lifestyles and emergence of pathogens.</title>
        <authorList>
            <person name="Haridas S."/>
            <person name="Albert R."/>
            <person name="Binder M."/>
            <person name="Bloem J."/>
            <person name="Labutti K."/>
            <person name="Salamov A."/>
            <person name="Andreopoulos B."/>
            <person name="Baker S."/>
            <person name="Barry K."/>
            <person name="Bills G."/>
            <person name="Bluhm B."/>
            <person name="Cannon C."/>
            <person name="Castanera R."/>
            <person name="Culley D."/>
            <person name="Daum C."/>
            <person name="Ezra D."/>
            <person name="Gonzalez J."/>
            <person name="Henrissat B."/>
            <person name="Kuo A."/>
            <person name="Liang C."/>
            <person name="Lipzen A."/>
            <person name="Lutzoni F."/>
            <person name="Magnuson J."/>
            <person name="Mondo S."/>
            <person name="Nolan M."/>
            <person name="Ohm R."/>
            <person name="Pangilinan J."/>
            <person name="Park H.-J."/>
            <person name="Ramirez L."/>
            <person name="Alfaro M."/>
            <person name="Sun H."/>
            <person name="Tritt A."/>
            <person name="Yoshinaga Y."/>
            <person name="Zwiers L.-H."/>
            <person name="Turgeon B."/>
            <person name="Goodwin S."/>
            <person name="Spatafora J."/>
            <person name="Crous P."/>
            <person name="Grigoriev I."/>
        </authorList>
    </citation>
    <scope>NUCLEOTIDE SEQUENCE</scope>
    <source>
        <strain evidence="9">CBS 627.86</strain>
    </source>
</reference>
<dbReference type="GO" id="GO:0000978">
    <property type="term" value="F:RNA polymerase II cis-regulatory region sequence-specific DNA binding"/>
    <property type="evidence" value="ECO:0007669"/>
    <property type="project" value="TreeGrafter"/>
</dbReference>
<dbReference type="SMART" id="SM00066">
    <property type="entry name" value="GAL4"/>
    <property type="match status" value="1"/>
</dbReference>
<dbReference type="GO" id="GO:0001228">
    <property type="term" value="F:DNA-binding transcription activator activity, RNA polymerase II-specific"/>
    <property type="evidence" value="ECO:0007669"/>
    <property type="project" value="TreeGrafter"/>
</dbReference>
<evidence type="ECO:0000256" key="5">
    <source>
        <dbReference type="ARBA" id="ARBA00023163"/>
    </source>
</evidence>
<dbReference type="InterPro" id="IPR001138">
    <property type="entry name" value="Zn2Cys6_DnaBD"/>
</dbReference>
<keyword evidence="2" id="KW-0862">Zinc</keyword>
<dbReference type="GO" id="GO:0008270">
    <property type="term" value="F:zinc ion binding"/>
    <property type="evidence" value="ECO:0007669"/>
    <property type="project" value="InterPro"/>
</dbReference>
<keyword evidence="5" id="KW-0804">Transcription</keyword>
<dbReference type="InterPro" id="IPR036864">
    <property type="entry name" value="Zn2-C6_fun-type_DNA-bd_sf"/>
</dbReference>
<keyword evidence="1" id="KW-0479">Metal-binding</keyword>
<keyword evidence="3" id="KW-0805">Transcription regulation</keyword>
<dbReference type="CDD" id="cd00067">
    <property type="entry name" value="GAL4"/>
    <property type="match status" value="1"/>
</dbReference>
<dbReference type="PROSITE" id="PS50048">
    <property type="entry name" value="ZN2_CY6_FUNGAL_2"/>
    <property type="match status" value="1"/>
</dbReference>
<dbReference type="InterPro" id="IPR007219">
    <property type="entry name" value="XnlR_reg_dom"/>
</dbReference>
<dbReference type="GO" id="GO:0005634">
    <property type="term" value="C:nucleus"/>
    <property type="evidence" value="ECO:0007669"/>
    <property type="project" value="TreeGrafter"/>
</dbReference>
<dbReference type="Pfam" id="PF00172">
    <property type="entry name" value="Zn_clus"/>
    <property type="match status" value="1"/>
</dbReference>
<keyword evidence="6" id="KW-0539">Nucleus</keyword>
<proteinExistence type="predicted"/>
<dbReference type="PANTHER" id="PTHR31944:SF130">
    <property type="entry name" value="ZN(II)2CYS6 TRANSCRIPTION FACTO (EUROFUNG)"/>
    <property type="match status" value="1"/>
</dbReference>
<dbReference type="InterPro" id="IPR051430">
    <property type="entry name" value="Fungal_TF_Env_Response"/>
</dbReference>
<protein>
    <recommendedName>
        <fullName evidence="8">Zn(2)-C6 fungal-type domain-containing protein</fullName>
    </recommendedName>
</protein>
<dbReference type="PANTHER" id="PTHR31944">
    <property type="entry name" value="HEME-RESPONSIVE ZINC FINGER TRANSCRIPTION FACTOR HAP1"/>
    <property type="match status" value="1"/>
</dbReference>
<gene>
    <name evidence="9" type="ORF">BDV96DRAFT_606350</name>
</gene>
<evidence type="ECO:0000256" key="7">
    <source>
        <dbReference type="SAM" id="MobiDB-lite"/>
    </source>
</evidence>
<dbReference type="SUPFAM" id="SSF57701">
    <property type="entry name" value="Zn2/Cys6 DNA-binding domain"/>
    <property type="match status" value="1"/>
</dbReference>
<name>A0A6A5YME9_9PLEO</name>
<evidence type="ECO:0000256" key="2">
    <source>
        <dbReference type="ARBA" id="ARBA00022833"/>
    </source>
</evidence>
<dbReference type="EMBL" id="ML977353">
    <property type="protein sequence ID" value="KAF2107497.1"/>
    <property type="molecule type" value="Genomic_DNA"/>
</dbReference>
<accession>A0A6A5YME9</accession>
<keyword evidence="4" id="KW-0238">DNA-binding</keyword>
<feature type="domain" description="Zn(2)-C6 fungal-type" evidence="8">
    <location>
        <begin position="26"/>
        <end position="57"/>
    </location>
</feature>
<dbReference type="AlphaFoldDB" id="A0A6A5YME9"/>
<dbReference type="OrthoDB" id="4236860at2759"/>
<evidence type="ECO:0000313" key="9">
    <source>
        <dbReference type="EMBL" id="KAF2107497.1"/>
    </source>
</evidence>
<dbReference type="Proteomes" id="UP000799770">
    <property type="component" value="Unassembled WGS sequence"/>
</dbReference>
<evidence type="ECO:0000256" key="6">
    <source>
        <dbReference type="ARBA" id="ARBA00023242"/>
    </source>
</evidence>
<dbReference type="PROSITE" id="PS00463">
    <property type="entry name" value="ZN2_CY6_FUNGAL_1"/>
    <property type="match status" value="1"/>
</dbReference>
<keyword evidence="10" id="KW-1185">Reference proteome</keyword>
<evidence type="ECO:0000256" key="3">
    <source>
        <dbReference type="ARBA" id="ARBA00023015"/>
    </source>
</evidence>
<evidence type="ECO:0000256" key="1">
    <source>
        <dbReference type="ARBA" id="ARBA00022723"/>
    </source>
</evidence>
<evidence type="ECO:0000256" key="4">
    <source>
        <dbReference type="ARBA" id="ARBA00023125"/>
    </source>
</evidence>